<dbReference type="EMBL" id="JBBPHU010000017">
    <property type="protein sequence ID" value="KAK7509473.1"/>
    <property type="molecule type" value="Genomic_DNA"/>
</dbReference>
<sequence>MPLPERVHCPGSRRMIQVADMGRIYPVMPGVTSQRQRSSEDKSHLVEAIDKIEAFVSPFIDARELLDTAEADHAAAVKAHAKARHEARATDEEATRLKPARTTLADCANNPEVSPRMRNIAANGQEALNDIEEAVRAAFNLERLKKAEVDSAHKVIQERKRKLGQEMWTEEESDRMRGLFGTLAVVLGEEVAQASLSNEKRRKTSK</sequence>
<reference evidence="1 2" key="1">
    <citation type="submission" date="2024-04" db="EMBL/GenBank/DDBJ databases">
        <title>Phyllosticta paracitricarpa is synonymous to the EU quarantine fungus P. citricarpa based on phylogenomic analyses.</title>
        <authorList>
            <consortium name="Lawrence Berkeley National Laboratory"/>
            <person name="Van Ingen-Buijs V.A."/>
            <person name="Van Westerhoven A.C."/>
            <person name="Haridas S."/>
            <person name="Skiadas P."/>
            <person name="Martin F."/>
            <person name="Groenewald J.Z."/>
            <person name="Crous P.W."/>
            <person name="Seidl M.F."/>
        </authorList>
    </citation>
    <scope>NUCLEOTIDE SEQUENCE [LARGE SCALE GENOMIC DNA]</scope>
    <source>
        <strain evidence="1 2">CBS 123371</strain>
    </source>
</reference>
<keyword evidence="2" id="KW-1185">Reference proteome</keyword>
<protein>
    <submittedName>
        <fullName evidence="1">Uncharacterized protein</fullName>
    </submittedName>
</protein>
<accession>A0ABR1KDA9</accession>
<evidence type="ECO:0000313" key="1">
    <source>
        <dbReference type="EMBL" id="KAK7509473.1"/>
    </source>
</evidence>
<proteinExistence type="predicted"/>
<comment type="caution">
    <text evidence="1">The sequence shown here is derived from an EMBL/GenBank/DDBJ whole genome shotgun (WGS) entry which is preliminary data.</text>
</comment>
<gene>
    <name evidence="1" type="ORF">IWZ03DRAFT_390365</name>
</gene>
<name>A0ABR1KDA9_9PEZI</name>
<dbReference type="Proteomes" id="UP001363622">
    <property type="component" value="Unassembled WGS sequence"/>
</dbReference>
<evidence type="ECO:0000313" key="2">
    <source>
        <dbReference type="Proteomes" id="UP001363622"/>
    </source>
</evidence>
<organism evidence="1 2">
    <name type="scientific">Phyllosticta citriasiana</name>
    <dbReference type="NCBI Taxonomy" id="595635"/>
    <lineage>
        <taxon>Eukaryota</taxon>
        <taxon>Fungi</taxon>
        <taxon>Dikarya</taxon>
        <taxon>Ascomycota</taxon>
        <taxon>Pezizomycotina</taxon>
        <taxon>Dothideomycetes</taxon>
        <taxon>Dothideomycetes incertae sedis</taxon>
        <taxon>Botryosphaeriales</taxon>
        <taxon>Phyllostictaceae</taxon>
        <taxon>Phyllosticta</taxon>
    </lineage>
</organism>